<dbReference type="Proteomes" id="UP000503447">
    <property type="component" value="Chromosome"/>
</dbReference>
<keyword evidence="2" id="KW-1185">Reference proteome</keyword>
<name>A0A6M5YNQ2_9BACT</name>
<accession>A0A6M5YNQ2</accession>
<dbReference type="KEGG" id="ftj:FTUN_2526"/>
<dbReference type="AlphaFoldDB" id="A0A6M5YNQ2"/>
<sequence length="64" mass="6594">MQVHGGFHDVDVLAAARSAAVPARFLAAFAQLKEHAGSNIGYITFESPPPATAAAFRQAAAAND</sequence>
<organism evidence="1 2">
    <name type="scientific">Frigoriglobus tundricola</name>
    <dbReference type="NCBI Taxonomy" id="2774151"/>
    <lineage>
        <taxon>Bacteria</taxon>
        <taxon>Pseudomonadati</taxon>
        <taxon>Planctomycetota</taxon>
        <taxon>Planctomycetia</taxon>
        <taxon>Gemmatales</taxon>
        <taxon>Gemmataceae</taxon>
        <taxon>Frigoriglobus</taxon>
    </lineage>
</organism>
<evidence type="ECO:0000313" key="1">
    <source>
        <dbReference type="EMBL" id="QJW95000.1"/>
    </source>
</evidence>
<reference evidence="2" key="1">
    <citation type="submission" date="2020-05" db="EMBL/GenBank/DDBJ databases">
        <title>Frigoriglobus tundricola gen. nov., sp. nov., a psychrotolerant cellulolytic planctomycete of the family Gemmataceae with two divergent copies of 16S rRNA gene.</title>
        <authorList>
            <person name="Kulichevskaya I.S."/>
            <person name="Ivanova A.A."/>
            <person name="Naumoff D.G."/>
            <person name="Beletsky A.V."/>
            <person name="Rijpstra W.I.C."/>
            <person name="Sinninghe Damste J.S."/>
            <person name="Mardanov A.V."/>
            <person name="Ravin N.V."/>
            <person name="Dedysh S.N."/>
        </authorList>
    </citation>
    <scope>NUCLEOTIDE SEQUENCE [LARGE SCALE GENOMIC DNA]</scope>
    <source>
        <strain evidence="2">PL17</strain>
    </source>
</reference>
<proteinExistence type="predicted"/>
<gene>
    <name evidence="1" type="ORF">FTUN_2526</name>
</gene>
<dbReference type="EMBL" id="CP053452">
    <property type="protein sequence ID" value="QJW95000.1"/>
    <property type="molecule type" value="Genomic_DNA"/>
</dbReference>
<dbReference type="RefSeq" id="WP_171470880.1">
    <property type="nucleotide sequence ID" value="NZ_CP053452.2"/>
</dbReference>
<evidence type="ECO:0000313" key="2">
    <source>
        <dbReference type="Proteomes" id="UP000503447"/>
    </source>
</evidence>
<protein>
    <submittedName>
        <fullName evidence="1">Uncharacterized protein</fullName>
    </submittedName>
</protein>